<feature type="transmembrane region" description="Helical" evidence="6">
    <location>
        <begin position="33"/>
        <end position="55"/>
    </location>
</feature>
<keyword evidence="5 6" id="KW-0472">Membrane</keyword>
<dbReference type="InterPro" id="IPR026749">
    <property type="entry name" value="Tmem135"/>
</dbReference>
<feature type="transmembrane region" description="Helical" evidence="6">
    <location>
        <begin position="76"/>
        <end position="96"/>
    </location>
</feature>
<evidence type="ECO:0000256" key="5">
    <source>
        <dbReference type="ARBA" id="ARBA00023136"/>
    </source>
</evidence>
<dbReference type="PANTHER" id="PTHR12459:SF15">
    <property type="entry name" value="TRANSMEMBRANE PROTEIN 135"/>
    <property type="match status" value="1"/>
</dbReference>
<evidence type="ECO:0000256" key="4">
    <source>
        <dbReference type="ARBA" id="ARBA00022989"/>
    </source>
</evidence>
<feature type="domain" description="Transmembrane protein 135 N-terminal" evidence="7">
    <location>
        <begin position="14"/>
        <end position="145"/>
    </location>
</feature>
<evidence type="ECO:0000256" key="3">
    <source>
        <dbReference type="ARBA" id="ARBA00022692"/>
    </source>
</evidence>
<dbReference type="InParanoid" id="A0A1W4XKB5"/>
<evidence type="ECO:0000256" key="1">
    <source>
        <dbReference type="ARBA" id="ARBA00004127"/>
    </source>
</evidence>
<dbReference type="GO" id="GO:0012505">
    <property type="term" value="C:endomembrane system"/>
    <property type="evidence" value="ECO:0007669"/>
    <property type="project" value="UniProtKB-SubCell"/>
</dbReference>
<evidence type="ECO:0000256" key="6">
    <source>
        <dbReference type="SAM" id="Phobius"/>
    </source>
</evidence>
<organism evidence="8 9">
    <name type="scientific">Agrilus planipennis</name>
    <name type="common">Emerald ash borer</name>
    <name type="synonym">Agrilus marcopoli</name>
    <dbReference type="NCBI Taxonomy" id="224129"/>
    <lineage>
        <taxon>Eukaryota</taxon>
        <taxon>Metazoa</taxon>
        <taxon>Ecdysozoa</taxon>
        <taxon>Arthropoda</taxon>
        <taxon>Hexapoda</taxon>
        <taxon>Insecta</taxon>
        <taxon>Pterygota</taxon>
        <taxon>Neoptera</taxon>
        <taxon>Endopterygota</taxon>
        <taxon>Coleoptera</taxon>
        <taxon>Polyphaga</taxon>
        <taxon>Elateriformia</taxon>
        <taxon>Buprestoidea</taxon>
        <taxon>Buprestidae</taxon>
        <taxon>Agrilinae</taxon>
        <taxon>Agrilus</taxon>
    </lineage>
</organism>
<dbReference type="PANTHER" id="PTHR12459">
    <property type="entry name" value="TRANSMEMBRANE PROTEIN 135-RELATED"/>
    <property type="match status" value="1"/>
</dbReference>
<evidence type="ECO:0000313" key="8">
    <source>
        <dbReference type="Proteomes" id="UP000192223"/>
    </source>
</evidence>
<dbReference type="Pfam" id="PF15982">
    <property type="entry name" value="TMEM135_C_rich"/>
    <property type="match status" value="1"/>
</dbReference>
<dbReference type="RefSeq" id="XP_018333216.1">
    <property type="nucleotide sequence ID" value="XM_018477714.2"/>
</dbReference>
<comment type="subcellular location">
    <subcellularLocation>
        <location evidence="1">Endomembrane system</location>
        <topology evidence="1">Multi-pass membrane protein</topology>
    </subcellularLocation>
</comment>
<dbReference type="STRING" id="224129.A0A1W4XKB5"/>
<accession>A0A1W4XKB5</accession>
<dbReference type="InterPro" id="IPR031926">
    <property type="entry name" value="TMEM135_N"/>
</dbReference>
<reference evidence="9" key="1">
    <citation type="submission" date="2025-08" db="UniProtKB">
        <authorList>
            <consortium name="RefSeq"/>
        </authorList>
    </citation>
    <scope>IDENTIFICATION</scope>
    <source>
        <tissue evidence="9">Entire body</tissue>
    </source>
</reference>
<feature type="transmembrane region" description="Helical" evidence="6">
    <location>
        <begin position="156"/>
        <end position="173"/>
    </location>
</feature>
<feature type="transmembrane region" description="Helical" evidence="6">
    <location>
        <begin position="102"/>
        <end position="120"/>
    </location>
</feature>
<evidence type="ECO:0000313" key="9">
    <source>
        <dbReference type="RefSeq" id="XP_018333216.1"/>
    </source>
</evidence>
<keyword evidence="4 6" id="KW-1133">Transmembrane helix</keyword>
<keyword evidence="3 6" id="KW-0812">Transmembrane</keyword>
<keyword evidence="8" id="KW-1185">Reference proteome</keyword>
<gene>
    <name evidence="9" type="primary">LOC108742482</name>
</gene>
<dbReference type="AlphaFoldDB" id="A0A1W4XKB5"/>
<comment type="similarity">
    <text evidence="2">Belongs to the TMEM135 family.</text>
</comment>
<feature type="transmembrane region" description="Helical" evidence="6">
    <location>
        <begin position="326"/>
        <end position="346"/>
    </location>
</feature>
<name>A0A1W4XKB5_AGRPL</name>
<proteinExistence type="inferred from homology"/>
<feature type="transmembrane region" description="Helical" evidence="6">
    <location>
        <begin position="358"/>
        <end position="383"/>
    </location>
</feature>
<sequence>MVQVLSKLATTKVSCIEYVHPWTNSCLEASCGVYLYSIMSSFKIYLTVYMLGLVLGGKVPSLKRLQKTFKSILQSTAFLSGTALGYSLFLCSLRKIFGGYNILTVSAFPAFLSSVFAIQIEKPHRRLLLSLYVSNVATETLWNMASARNLVKSIKYGEVAIFSLAMCILLMYFKGGHHKKLEDGGQPDRIFSILGFIVGPYEEKDYTTRSSNANTFIRQQAVPNDPTVGGGSSWRYQRKHRKNSIYHLVIQALYCYKRIVHAIKCSGRHHSCPHPFSCLFYTVQGTSKMFTVGLGIQLALRLTMNLKQLIMSPSSFKKVFFNKRTISLATALGGYCGLFRAVCCLMRHITGKDSCYHAIPAGLIGGIAFSQYSDTTIALYIMWKMAQMTYSLGVEKGILPDVPGFTAFLYCLSTAILFHAAILEPTNLRPSYWKFLYSLSGGRIASMNRKPLDVWGLGTSDSLASVIKKYGTKPVVKFYI</sequence>
<protein>
    <submittedName>
        <fullName evidence="9">Transmembrane protein 135</fullName>
    </submittedName>
</protein>
<evidence type="ECO:0000256" key="2">
    <source>
        <dbReference type="ARBA" id="ARBA00008924"/>
    </source>
</evidence>
<dbReference type="KEGG" id="apln:108742482"/>
<dbReference type="FunCoup" id="A0A1W4XKB5">
    <property type="interactions" value="1112"/>
</dbReference>
<feature type="transmembrane region" description="Helical" evidence="6">
    <location>
        <begin position="403"/>
        <end position="423"/>
    </location>
</feature>
<evidence type="ECO:0000259" key="7">
    <source>
        <dbReference type="Pfam" id="PF15982"/>
    </source>
</evidence>
<dbReference type="OrthoDB" id="291792at2759"/>
<dbReference type="Proteomes" id="UP000192223">
    <property type="component" value="Unplaced"/>
</dbReference>
<dbReference type="GeneID" id="108742482"/>